<protein>
    <submittedName>
        <fullName evidence="5">Transcription initiation factor TFIID subunit 1-B</fullName>
    </submittedName>
</protein>
<dbReference type="InterPro" id="IPR001487">
    <property type="entry name" value="Bromodomain"/>
</dbReference>
<feature type="compositionally biased region" description="Basic and acidic residues" evidence="3">
    <location>
        <begin position="126"/>
        <end position="141"/>
    </location>
</feature>
<dbReference type="EMBL" id="JBBWWQ010000020">
    <property type="protein sequence ID" value="KAK8916707.1"/>
    <property type="molecule type" value="Genomic_DNA"/>
</dbReference>
<dbReference type="InterPro" id="IPR036427">
    <property type="entry name" value="Bromodomain-like_sf"/>
</dbReference>
<dbReference type="PANTHER" id="PTHR22881">
    <property type="entry name" value="BROMODOMAIN CONTAINING PROTEIN"/>
    <property type="match status" value="1"/>
</dbReference>
<dbReference type="InterPro" id="IPR051831">
    <property type="entry name" value="Bromodomain_contain_prot"/>
</dbReference>
<dbReference type="PRINTS" id="PR00503">
    <property type="entry name" value="BROMODOMAIN"/>
</dbReference>
<feature type="compositionally biased region" description="Basic and acidic residues" evidence="3">
    <location>
        <begin position="273"/>
        <end position="284"/>
    </location>
</feature>
<feature type="domain" description="Bromo" evidence="4">
    <location>
        <begin position="185"/>
        <end position="255"/>
    </location>
</feature>
<evidence type="ECO:0000256" key="1">
    <source>
        <dbReference type="ARBA" id="ARBA00023117"/>
    </source>
</evidence>
<feature type="compositionally biased region" description="Low complexity" evidence="3">
    <location>
        <begin position="109"/>
        <end position="119"/>
    </location>
</feature>
<accession>A0AAP0AVY3</accession>
<feature type="compositionally biased region" description="Polar residues" evidence="3">
    <location>
        <begin position="631"/>
        <end position="651"/>
    </location>
</feature>
<feature type="region of interest" description="Disordered" evidence="3">
    <location>
        <begin position="99"/>
        <end position="141"/>
    </location>
</feature>
<proteinExistence type="predicted"/>
<feature type="compositionally biased region" description="Polar residues" evidence="3">
    <location>
        <begin position="506"/>
        <end position="520"/>
    </location>
</feature>
<evidence type="ECO:0000313" key="5">
    <source>
        <dbReference type="EMBL" id="KAK8916707.1"/>
    </source>
</evidence>
<dbReference type="Proteomes" id="UP001418222">
    <property type="component" value="Unassembled WGS sequence"/>
</dbReference>
<organism evidence="5 6">
    <name type="scientific">Platanthera zijinensis</name>
    <dbReference type="NCBI Taxonomy" id="2320716"/>
    <lineage>
        <taxon>Eukaryota</taxon>
        <taxon>Viridiplantae</taxon>
        <taxon>Streptophyta</taxon>
        <taxon>Embryophyta</taxon>
        <taxon>Tracheophyta</taxon>
        <taxon>Spermatophyta</taxon>
        <taxon>Magnoliopsida</taxon>
        <taxon>Liliopsida</taxon>
        <taxon>Asparagales</taxon>
        <taxon>Orchidaceae</taxon>
        <taxon>Orchidoideae</taxon>
        <taxon>Orchideae</taxon>
        <taxon>Orchidinae</taxon>
        <taxon>Platanthera</taxon>
    </lineage>
</organism>
<dbReference type="PROSITE" id="PS50014">
    <property type="entry name" value="BROMODOMAIN_2"/>
    <property type="match status" value="1"/>
</dbReference>
<evidence type="ECO:0000313" key="6">
    <source>
        <dbReference type="Proteomes" id="UP001418222"/>
    </source>
</evidence>
<evidence type="ECO:0000256" key="2">
    <source>
        <dbReference type="PROSITE-ProRule" id="PRU00035"/>
    </source>
</evidence>
<sequence length="707" mass="77998">MGKTVETKRKKKGRPSLLDLQKRSLRLQQQQQQDKRNPNPSPNPYIRFPSTGAGHRRTRRNPITEPASDAHEDEGEEEETHIGKRREKKLKLVLRIHDHSSKSPQHLGSSSSESEQEPSVLHTKRKIEPVGADRHRSKADMHSSLKAMESLRGLMLMHLTEASNPGPTTPLPDKKLLFFILDILQKKDTYRVFSEPVDPEELPDYHEVIKSPMDFSTVRKKLSRGAYRNLEQFEKDVFLISSNAMRYNAPDTIYYRQARTILDLAKKNFENLRQESDKEPETKTVVRRGRPPSKNINRPLGLPHAELASLSKDPTLAIAHGAANLSSATTDRPGTTDASVKVSYGLRSSDLFGSIRANKVDVREDYSGLSKESAGLSKEFATRFGKRAAVVEENRRNTYSQFQPYSYGCEMPILSVFDGEKKHLVAVGLHMEYAYARSLSRFAAHLGSIGWSIAANKIEKVLPPGTKYGRGWVGENESPQQSQPPIRPSSPSIQSSPCTEIRKCSNGHSQKLQPSCSDTATPACDGGSPDHGDDSEDQSAIPISGAGNEADPIIQPKTPFQVHWNRVKHSTTNGFTGGFRFNPPSQEGIVTSFSRPPMCFGSEPPVTHVRERDMALRNSCTASAATLIPTHSSHADSATAGTASSHPSFLSNPVREQDHDSQLCGPSMQGKSEPIPPDLNVRLQSLGSPPSGAAVVDSQQPDLALQL</sequence>
<name>A0AAP0AVY3_9ASPA</name>
<keyword evidence="6" id="KW-1185">Reference proteome</keyword>
<gene>
    <name evidence="5" type="primary">HAF2</name>
    <name evidence="5" type="ORF">KSP39_PZI022776</name>
</gene>
<dbReference type="SMART" id="SM00297">
    <property type="entry name" value="BROMO"/>
    <property type="match status" value="1"/>
</dbReference>
<keyword evidence="1 2" id="KW-0103">Bromodomain</keyword>
<dbReference type="Pfam" id="PF00439">
    <property type="entry name" value="Bromodomain"/>
    <property type="match status" value="1"/>
</dbReference>
<dbReference type="Gene3D" id="1.20.920.10">
    <property type="entry name" value="Bromodomain-like"/>
    <property type="match status" value="1"/>
</dbReference>
<feature type="region of interest" description="Disordered" evidence="3">
    <location>
        <begin position="631"/>
        <end position="707"/>
    </location>
</feature>
<feature type="region of interest" description="Disordered" evidence="3">
    <location>
        <begin position="1"/>
        <end position="87"/>
    </location>
</feature>
<dbReference type="PANTHER" id="PTHR22881:SF27">
    <property type="entry name" value="BROMODOMAIN CONTAINING 7_9"/>
    <property type="match status" value="1"/>
</dbReference>
<comment type="caution">
    <text evidence="5">The sequence shown here is derived from an EMBL/GenBank/DDBJ whole genome shotgun (WGS) entry which is preliminary data.</text>
</comment>
<feature type="compositionally biased region" description="Low complexity" evidence="3">
    <location>
        <begin position="478"/>
        <end position="497"/>
    </location>
</feature>
<reference evidence="5 6" key="1">
    <citation type="journal article" date="2022" name="Nat. Plants">
        <title>Genomes of leafy and leafless Platanthera orchids illuminate the evolution of mycoheterotrophy.</title>
        <authorList>
            <person name="Li M.H."/>
            <person name="Liu K.W."/>
            <person name="Li Z."/>
            <person name="Lu H.C."/>
            <person name="Ye Q.L."/>
            <person name="Zhang D."/>
            <person name="Wang J.Y."/>
            <person name="Li Y.F."/>
            <person name="Zhong Z.M."/>
            <person name="Liu X."/>
            <person name="Yu X."/>
            <person name="Liu D.K."/>
            <person name="Tu X.D."/>
            <person name="Liu B."/>
            <person name="Hao Y."/>
            <person name="Liao X.Y."/>
            <person name="Jiang Y.T."/>
            <person name="Sun W.H."/>
            <person name="Chen J."/>
            <person name="Chen Y.Q."/>
            <person name="Ai Y."/>
            <person name="Zhai J.W."/>
            <person name="Wu S.S."/>
            <person name="Zhou Z."/>
            <person name="Hsiao Y.Y."/>
            <person name="Wu W.L."/>
            <person name="Chen Y.Y."/>
            <person name="Lin Y.F."/>
            <person name="Hsu J.L."/>
            <person name="Li C.Y."/>
            <person name="Wang Z.W."/>
            <person name="Zhao X."/>
            <person name="Zhong W.Y."/>
            <person name="Ma X.K."/>
            <person name="Ma L."/>
            <person name="Huang J."/>
            <person name="Chen G.Z."/>
            <person name="Huang M.Z."/>
            <person name="Huang L."/>
            <person name="Peng D.H."/>
            <person name="Luo Y.B."/>
            <person name="Zou S.Q."/>
            <person name="Chen S.P."/>
            <person name="Lan S."/>
            <person name="Tsai W.C."/>
            <person name="Van de Peer Y."/>
            <person name="Liu Z.J."/>
        </authorList>
    </citation>
    <scope>NUCLEOTIDE SEQUENCE [LARGE SCALE GENOMIC DNA]</scope>
    <source>
        <strain evidence="5">Lor287</strain>
    </source>
</reference>
<evidence type="ECO:0000259" key="4">
    <source>
        <dbReference type="PROSITE" id="PS50014"/>
    </source>
</evidence>
<dbReference type="SUPFAM" id="SSF47370">
    <property type="entry name" value="Bromodomain"/>
    <property type="match status" value="1"/>
</dbReference>
<evidence type="ECO:0000256" key="3">
    <source>
        <dbReference type="SAM" id="MobiDB-lite"/>
    </source>
</evidence>
<dbReference type="AlphaFoldDB" id="A0AAP0AVY3"/>
<feature type="region of interest" description="Disordered" evidence="3">
    <location>
        <begin position="469"/>
        <end position="554"/>
    </location>
</feature>
<feature type="region of interest" description="Disordered" evidence="3">
    <location>
        <begin position="273"/>
        <end position="301"/>
    </location>
</feature>